<dbReference type="PANTHER" id="PTHR11365:SF23">
    <property type="entry name" value="HYPOTHETICAL 5-OXOPROLINASE (EUROFUNG)-RELATED"/>
    <property type="match status" value="1"/>
</dbReference>
<evidence type="ECO:0000313" key="5">
    <source>
        <dbReference type="Proteomes" id="UP000435648"/>
    </source>
</evidence>
<evidence type="ECO:0000259" key="3">
    <source>
        <dbReference type="Pfam" id="PF19278"/>
    </source>
</evidence>
<evidence type="ECO:0000259" key="1">
    <source>
        <dbReference type="Pfam" id="PF01968"/>
    </source>
</evidence>
<dbReference type="GO" id="GO:0017168">
    <property type="term" value="F:5-oxoprolinase (ATP-hydrolyzing) activity"/>
    <property type="evidence" value="ECO:0007669"/>
    <property type="project" value="TreeGrafter"/>
</dbReference>
<dbReference type="InterPro" id="IPR043129">
    <property type="entry name" value="ATPase_NBD"/>
</dbReference>
<dbReference type="InterPro" id="IPR002821">
    <property type="entry name" value="Hydantoinase_A"/>
</dbReference>
<dbReference type="InterPro" id="IPR008040">
    <property type="entry name" value="Hydant_A_N"/>
</dbReference>
<dbReference type="KEGG" id="siw:GH266_02865"/>
<feature type="domain" description="Hydantoinase A/oxoprolinase" evidence="1">
    <location>
        <begin position="204"/>
        <end position="494"/>
    </location>
</feature>
<accession>A0A857C3D8</accession>
<organism evidence="4 5">
    <name type="scientific">Stappia indica</name>
    <dbReference type="NCBI Taxonomy" id="538381"/>
    <lineage>
        <taxon>Bacteria</taxon>
        <taxon>Pseudomonadati</taxon>
        <taxon>Pseudomonadota</taxon>
        <taxon>Alphaproteobacteria</taxon>
        <taxon>Hyphomicrobiales</taxon>
        <taxon>Stappiaceae</taxon>
        <taxon>Stappia</taxon>
    </lineage>
</organism>
<dbReference type="InterPro" id="IPR045079">
    <property type="entry name" value="Oxoprolinase-like"/>
</dbReference>
<dbReference type="Pfam" id="PF01968">
    <property type="entry name" value="Hydantoinase_A"/>
    <property type="match status" value="1"/>
</dbReference>
<dbReference type="InterPro" id="IPR049517">
    <property type="entry name" value="ACX-like_C"/>
</dbReference>
<proteinExistence type="predicted"/>
<protein>
    <submittedName>
        <fullName evidence="4">Hydantoinase/oxoprolinase family protein</fullName>
    </submittedName>
</protein>
<dbReference type="RefSeq" id="WP_158192549.1">
    <property type="nucleotide sequence ID" value="NZ_CP046908.1"/>
</dbReference>
<gene>
    <name evidence="4" type="ORF">GH266_02865</name>
</gene>
<dbReference type="SUPFAM" id="SSF53067">
    <property type="entry name" value="Actin-like ATPase domain"/>
    <property type="match status" value="1"/>
</dbReference>
<dbReference type="OrthoDB" id="9759608at2"/>
<dbReference type="Pfam" id="PF19278">
    <property type="entry name" value="Hydant_A_C"/>
    <property type="match status" value="1"/>
</dbReference>
<dbReference type="Proteomes" id="UP000435648">
    <property type="component" value="Chromosome"/>
</dbReference>
<dbReference type="GO" id="GO:0006749">
    <property type="term" value="P:glutathione metabolic process"/>
    <property type="evidence" value="ECO:0007669"/>
    <property type="project" value="TreeGrafter"/>
</dbReference>
<dbReference type="EMBL" id="CP046908">
    <property type="protein sequence ID" value="QGZ33536.1"/>
    <property type="molecule type" value="Genomic_DNA"/>
</dbReference>
<dbReference type="GO" id="GO:0005829">
    <property type="term" value="C:cytosol"/>
    <property type="evidence" value="ECO:0007669"/>
    <property type="project" value="TreeGrafter"/>
</dbReference>
<feature type="domain" description="Hydantoinase/oxoprolinase N-terminal" evidence="2">
    <location>
        <begin position="4"/>
        <end position="183"/>
    </location>
</feature>
<dbReference type="AlphaFoldDB" id="A0A857C3D8"/>
<evidence type="ECO:0000313" key="4">
    <source>
        <dbReference type="EMBL" id="QGZ33536.1"/>
    </source>
</evidence>
<name>A0A857C3D8_9HYPH</name>
<dbReference type="PANTHER" id="PTHR11365">
    <property type="entry name" value="5-OXOPROLINASE RELATED"/>
    <property type="match status" value="1"/>
</dbReference>
<evidence type="ECO:0000259" key="2">
    <source>
        <dbReference type="Pfam" id="PF05378"/>
    </source>
</evidence>
<dbReference type="Pfam" id="PF05378">
    <property type="entry name" value="Hydant_A_N"/>
    <property type="match status" value="1"/>
</dbReference>
<feature type="domain" description="Acetophenone carboxylase-like C-terminal" evidence="3">
    <location>
        <begin position="519"/>
        <end position="686"/>
    </location>
</feature>
<sequence>MTYRIGVDIGGTFTDLALFDDAAGTAITHKLLTSPDEPSRSVLAGVVAIAESAGIAMSEVSAIAHGTTLVTNAVIERRGVPTALVTTEGFSDVLDIALERRYDLFDMRIAFPQPMVARNQRLEVRERVRDDGSVVTAPDRAEVEAGLARLVEEQGIQAVAVCFLNSYANPAHERLVAGWIRERFPDLYVSLSSTVFPYPREYERWTTTCMNAYVQPIVDGYLARLEAGLGELGFTGKFLVMSSSGGTLASSIAREFPIRLLESGPAAGALMSAHVGKVLDERNVLAFDMGGTTAKGCIIRGGTPIKRYEMEVARVHEFKGGSGLPAKIPVIDMIEIGSGGGSLAGTDERGTLAMGPRSAGAVPGPACYGRGGERATLSDANLLLGYLGAGSFLGGKMALDEAAARKAIAGHVAEKLNVDLVAAAWGMHEVINEDVARAFRVHASERGIDYRRSSMVVFGGSGPLHGVRVARKLKIPKVICPAGAGVMSAFGLLSSPPAFEVVRSRQIGIDRLDPSDLAGICAELEAEAAEVLATGGVAPEAIRFRRRLDMRYSGQGYEVEVALPDDSDPQSLHAALPQLFDEAYAAIFGMTLPGRPIEILNWKIEAYGPLAALHQTYRVLQEPESATALKGSRKAYFPEAGGFVDCPVYDRYALASGDQVTGPALIEERESTCVLGLGDHLTVDPFMNLVIEIR</sequence>
<reference evidence="4 5" key="1">
    <citation type="submission" date="2019-12" db="EMBL/GenBank/DDBJ databases">
        <title>The genome of Stappia indica PHM037.</title>
        <authorList>
            <person name="Kacar D."/>
            <person name="Galan B."/>
            <person name="Canedo L."/>
            <person name="Rodriguez P."/>
            <person name="de la Calle F."/>
            <person name="Garcia J.L."/>
        </authorList>
    </citation>
    <scope>NUCLEOTIDE SEQUENCE [LARGE SCALE GENOMIC DNA]</scope>
    <source>
        <strain evidence="4 5">PHM037</strain>
    </source>
</reference>